<dbReference type="Gene3D" id="3.40.50.2300">
    <property type="match status" value="1"/>
</dbReference>
<dbReference type="PANTHER" id="PTHR43395">
    <property type="entry name" value="SENSOR HISTIDINE KINASE CHEA"/>
    <property type="match status" value="1"/>
</dbReference>
<keyword evidence="4" id="KW-0808">Transferase</keyword>
<reference evidence="13 14" key="1">
    <citation type="submission" date="2020-02" db="EMBL/GenBank/DDBJ databases">
        <title>Draft genome sequence of Limisphaera ngatamarikiensis NGM72.4T, a thermophilic Verrucomicrobia grouped in subdivision 3.</title>
        <authorList>
            <person name="Carere C.R."/>
            <person name="Steen J."/>
            <person name="Hugenholtz P."/>
            <person name="Stott M.B."/>
        </authorList>
    </citation>
    <scope>NUCLEOTIDE SEQUENCE [LARGE SCALE GENOMIC DNA]</scope>
    <source>
        <strain evidence="13 14">NGM72.4</strain>
    </source>
</reference>
<evidence type="ECO:0000256" key="1">
    <source>
        <dbReference type="ARBA" id="ARBA00000085"/>
    </source>
</evidence>
<dbReference type="SMART" id="SM00073">
    <property type="entry name" value="HPT"/>
    <property type="match status" value="1"/>
</dbReference>
<comment type="caution">
    <text evidence="7">Lacks conserved residue(s) required for the propagation of feature annotation.</text>
</comment>
<dbReference type="InterPro" id="IPR036641">
    <property type="entry name" value="HPT_dom_sf"/>
</dbReference>
<dbReference type="SMART" id="SM00260">
    <property type="entry name" value="CheW"/>
    <property type="match status" value="1"/>
</dbReference>
<dbReference type="SUPFAM" id="SSF47226">
    <property type="entry name" value="Histidine-containing phosphotransfer domain, HPT domain"/>
    <property type="match status" value="1"/>
</dbReference>
<evidence type="ECO:0000256" key="3">
    <source>
        <dbReference type="ARBA" id="ARBA00022553"/>
    </source>
</evidence>
<dbReference type="InterPro" id="IPR004358">
    <property type="entry name" value="Sig_transdc_His_kin-like_C"/>
</dbReference>
<feature type="modified residue" description="Phosphohistidine" evidence="6">
    <location>
        <position position="59"/>
    </location>
</feature>
<feature type="domain" description="Histidine kinase" evidence="9">
    <location>
        <begin position="342"/>
        <end position="485"/>
    </location>
</feature>
<evidence type="ECO:0000313" key="13">
    <source>
        <dbReference type="EMBL" id="NGO38762.1"/>
    </source>
</evidence>
<evidence type="ECO:0000313" key="14">
    <source>
        <dbReference type="Proteomes" id="UP000477311"/>
    </source>
</evidence>
<dbReference type="CDD" id="cd00088">
    <property type="entry name" value="HPT"/>
    <property type="match status" value="1"/>
</dbReference>
<dbReference type="InterPro" id="IPR011006">
    <property type="entry name" value="CheY-like_superfamily"/>
</dbReference>
<dbReference type="PROSITE" id="PS50851">
    <property type="entry name" value="CHEW"/>
    <property type="match status" value="1"/>
</dbReference>
<gene>
    <name evidence="13" type="ORF">G4L39_05050</name>
</gene>
<accession>A0A6M1RVF8</accession>
<dbReference type="GO" id="GO:0000155">
    <property type="term" value="F:phosphorelay sensor kinase activity"/>
    <property type="evidence" value="ECO:0007669"/>
    <property type="project" value="UniProtKB-ARBA"/>
</dbReference>
<keyword evidence="14" id="KW-1185">Reference proteome</keyword>
<dbReference type="PROSITE" id="PS50110">
    <property type="entry name" value="RESPONSE_REGULATORY"/>
    <property type="match status" value="1"/>
</dbReference>
<evidence type="ECO:0000259" key="11">
    <source>
        <dbReference type="PROSITE" id="PS50851"/>
    </source>
</evidence>
<evidence type="ECO:0000256" key="2">
    <source>
        <dbReference type="ARBA" id="ARBA00012438"/>
    </source>
</evidence>
<evidence type="ECO:0000259" key="10">
    <source>
        <dbReference type="PROSITE" id="PS50110"/>
    </source>
</evidence>
<evidence type="ECO:0000259" key="12">
    <source>
        <dbReference type="PROSITE" id="PS50894"/>
    </source>
</evidence>
<evidence type="ECO:0000256" key="7">
    <source>
        <dbReference type="PROSITE-ProRule" id="PRU00169"/>
    </source>
</evidence>
<keyword evidence="5" id="KW-0418">Kinase</keyword>
<dbReference type="PANTHER" id="PTHR43395:SF1">
    <property type="entry name" value="CHEMOTAXIS PROTEIN CHEA"/>
    <property type="match status" value="1"/>
</dbReference>
<dbReference type="InterPro" id="IPR036890">
    <property type="entry name" value="HATPase_C_sf"/>
</dbReference>
<dbReference type="GO" id="GO:0006935">
    <property type="term" value="P:chemotaxis"/>
    <property type="evidence" value="ECO:0007669"/>
    <property type="project" value="InterPro"/>
</dbReference>
<evidence type="ECO:0000256" key="8">
    <source>
        <dbReference type="SAM" id="MobiDB-lite"/>
    </source>
</evidence>
<dbReference type="SUPFAM" id="SSF52172">
    <property type="entry name" value="CheY-like"/>
    <property type="match status" value="1"/>
</dbReference>
<dbReference type="SMART" id="SM00387">
    <property type="entry name" value="HATPase_c"/>
    <property type="match status" value="1"/>
</dbReference>
<evidence type="ECO:0000256" key="5">
    <source>
        <dbReference type="ARBA" id="ARBA00022777"/>
    </source>
</evidence>
<dbReference type="Pfam" id="PF01584">
    <property type="entry name" value="CheW"/>
    <property type="match status" value="1"/>
</dbReference>
<comment type="catalytic activity">
    <reaction evidence="1">
        <text>ATP + protein L-histidine = ADP + protein N-phospho-L-histidine.</text>
        <dbReference type="EC" id="2.7.13.3"/>
    </reaction>
</comment>
<dbReference type="Pfam" id="PF00072">
    <property type="entry name" value="Response_reg"/>
    <property type="match status" value="1"/>
</dbReference>
<dbReference type="InterPro" id="IPR036061">
    <property type="entry name" value="CheW-like_dom_sf"/>
</dbReference>
<dbReference type="SUPFAM" id="SSF50341">
    <property type="entry name" value="CheW-like"/>
    <property type="match status" value="1"/>
</dbReference>
<dbReference type="SMART" id="SM00448">
    <property type="entry name" value="REC"/>
    <property type="match status" value="1"/>
</dbReference>
<dbReference type="RefSeq" id="WP_165106401.1">
    <property type="nucleotide sequence ID" value="NZ_JAAKYA010000029.1"/>
</dbReference>
<feature type="region of interest" description="Disordered" evidence="8">
    <location>
        <begin position="146"/>
        <end position="178"/>
    </location>
</feature>
<keyword evidence="3 6" id="KW-0597">Phosphoprotein</keyword>
<dbReference type="Gene3D" id="1.20.120.160">
    <property type="entry name" value="HPT domain"/>
    <property type="match status" value="1"/>
</dbReference>
<feature type="domain" description="CheW-like" evidence="11">
    <location>
        <begin position="487"/>
        <end position="621"/>
    </location>
</feature>
<dbReference type="Proteomes" id="UP000477311">
    <property type="component" value="Unassembled WGS sequence"/>
</dbReference>
<comment type="caution">
    <text evidence="13">The sequence shown here is derived from an EMBL/GenBank/DDBJ whole genome shotgun (WGS) entry which is preliminary data.</text>
</comment>
<evidence type="ECO:0000256" key="6">
    <source>
        <dbReference type="PROSITE-ProRule" id="PRU00110"/>
    </source>
</evidence>
<dbReference type="AlphaFoldDB" id="A0A6M1RVF8"/>
<dbReference type="InterPro" id="IPR005467">
    <property type="entry name" value="His_kinase_dom"/>
</dbReference>
<dbReference type="Pfam" id="PF01627">
    <property type="entry name" value="Hpt"/>
    <property type="match status" value="1"/>
</dbReference>
<dbReference type="EC" id="2.7.13.3" evidence="2"/>
<dbReference type="InterPro" id="IPR008207">
    <property type="entry name" value="Sig_transdc_His_kin_Hpt_dom"/>
</dbReference>
<name>A0A6M1RVF8_9BACT</name>
<feature type="compositionally biased region" description="Low complexity" evidence="8">
    <location>
        <begin position="146"/>
        <end position="159"/>
    </location>
</feature>
<dbReference type="InterPro" id="IPR002545">
    <property type="entry name" value="CheW-lke_dom"/>
</dbReference>
<dbReference type="PRINTS" id="PR00344">
    <property type="entry name" value="BCTRLSENSOR"/>
</dbReference>
<dbReference type="Gene3D" id="2.30.30.40">
    <property type="entry name" value="SH3 Domains"/>
    <property type="match status" value="1"/>
</dbReference>
<dbReference type="PROSITE" id="PS50109">
    <property type="entry name" value="HIS_KIN"/>
    <property type="match status" value="1"/>
</dbReference>
<dbReference type="InterPro" id="IPR051315">
    <property type="entry name" value="Bact_Chemotaxis_CheA"/>
</dbReference>
<feature type="domain" description="HPt" evidence="12">
    <location>
        <begin position="12"/>
        <end position="116"/>
    </location>
</feature>
<dbReference type="Gene3D" id="3.30.565.10">
    <property type="entry name" value="Histidine kinase-like ATPase, C-terminal domain"/>
    <property type="match status" value="1"/>
</dbReference>
<sequence length="769" mass="83418">MNRHDISPAAPDPEGDTVLLELFRRETEPQLARVIQRLLELEQAPANREAVRDLMRVLHSLKGAARVVGLSAIVSLSHAMEECLARVMAGRLTVTPSLVDVLIHAADRIQVLAREATCLRPDGVGTDSLAGCPVWAELQRLAAPDAAAGPAASTQAQTPRPAAVKPGDSAGHTAEPSVHASGSALCSAAGRAEQAQLDRLLRLASQIFADARWLGPFLGRMRELRLRHLRAGALLDGLDHQLAWSSGGADAAELLQGFREEWRTCGRELDSCAELLGAYEQRCAQWSHRLYLAVLEARVRPFAEATRRLPRLVRDLARAGGKEVTLVVSGGEVRVDRAVLERVEELLLHLVRNAVDHGCEPPQERVRAGKPSRAIVRVEAELRPHELCVRVADDGRGVDMAALRRRLIESGQLTPEQAESLPAARLLHFLFQPGLTLKPAVTADSGRGIGLDVVRQTIREMRGEVEVNTTPGGGTTFVLHLPLTLSVIRAVVVETAGELYAFPLPQVRRLMRLHRLEQLSSAGCALLQFNGETVPVVSLEEVLGLGRGWVGPPPWWLVVAGEGPEACAWQVDHCLGEQELTLQALDPLLQGLPGVTGAAVLEDGRPVLVLSTSGLRDLWMGRQALREAIGQAPTAGPAATPLETPADRRVLVVDGSPVERDRIRSALTARGYETDEARDGWEAWRAVRTRSYAMVLATTALPGMDGLELTRRLRRDPRWFRIPVLLMNRRMDPGTNALCYEAGANACLEGEALEPGAIAAAVDRFLTPA</sequence>
<dbReference type="InterPro" id="IPR003594">
    <property type="entry name" value="HATPase_dom"/>
</dbReference>
<dbReference type="PROSITE" id="PS50894">
    <property type="entry name" value="HPT"/>
    <property type="match status" value="1"/>
</dbReference>
<protein>
    <recommendedName>
        <fullName evidence="2">histidine kinase</fullName>
        <ecNumber evidence="2">2.7.13.3</ecNumber>
    </recommendedName>
</protein>
<proteinExistence type="predicted"/>
<feature type="domain" description="Response regulatory" evidence="10">
    <location>
        <begin position="649"/>
        <end position="765"/>
    </location>
</feature>
<dbReference type="Pfam" id="PF02518">
    <property type="entry name" value="HATPase_c"/>
    <property type="match status" value="1"/>
</dbReference>
<evidence type="ECO:0000256" key="4">
    <source>
        <dbReference type="ARBA" id="ARBA00022679"/>
    </source>
</evidence>
<dbReference type="EMBL" id="JAAKYA010000029">
    <property type="protein sequence ID" value="NGO38762.1"/>
    <property type="molecule type" value="Genomic_DNA"/>
</dbReference>
<dbReference type="FunFam" id="3.30.565.10:FF:000016">
    <property type="entry name" value="Chemotaxis protein CheA, putative"/>
    <property type="match status" value="1"/>
</dbReference>
<dbReference type="InterPro" id="IPR001789">
    <property type="entry name" value="Sig_transdc_resp-reg_receiver"/>
</dbReference>
<dbReference type="SUPFAM" id="SSF55874">
    <property type="entry name" value="ATPase domain of HSP90 chaperone/DNA topoisomerase II/histidine kinase"/>
    <property type="match status" value="1"/>
</dbReference>
<organism evidence="13 14">
    <name type="scientific">Limisphaera ngatamarikiensis</name>
    <dbReference type="NCBI Taxonomy" id="1324935"/>
    <lineage>
        <taxon>Bacteria</taxon>
        <taxon>Pseudomonadati</taxon>
        <taxon>Verrucomicrobiota</taxon>
        <taxon>Verrucomicrobiia</taxon>
        <taxon>Limisphaerales</taxon>
        <taxon>Limisphaeraceae</taxon>
        <taxon>Limisphaera</taxon>
    </lineage>
</organism>
<evidence type="ECO:0000259" key="9">
    <source>
        <dbReference type="PROSITE" id="PS50109"/>
    </source>
</evidence>